<evidence type="ECO:0000313" key="3">
    <source>
        <dbReference type="Proteomes" id="UP000187465"/>
    </source>
</evidence>
<reference evidence="2 3" key="1">
    <citation type="submission" date="2016-10" db="EMBL/GenBank/DDBJ databases">
        <title>Paenibacillus species isolates.</title>
        <authorList>
            <person name="Beno S.M."/>
        </authorList>
    </citation>
    <scope>NUCLEOTIDE SEQUENCE [LARGE SCALE GENOMIC DNA]</scope>
    <source>
        <strain evidence="2 3">FSL H7-0604</strain>
    </source>
</reference>
<evidence type="ECO:0000313" key="2">
    <source>
        <dbReference type="EMBL" id="OMD29209.1"/>
    </source>
</evidence>
<sequence>MSNVAFLLANDFEDSEMKVPYDEIIKAGHQADIIGLKKGETLLGKKKEVSYAADKAIADVRASDYDAIVIPGGSSPENLRQNADILKFVKEANEAGKPIASICHGPQILISADLLKGRTITSYPPLKDDVVNAGAEFKDEEVVVDRNYITSRTPKDEPAFVREILKVLK</sequence>
<dbReference type="AlphaFoldDB" id="A0A1R0X518"/>
<dbReference type="GO" id="GO:0006508">
    <property type="term" value="P:proteolysis"/>
    <property type="evidence" value="ECO:0007669"/>
    <property type="project" value="UniProtKB-KW"/>
</dbReference>
<comment type="similarity">
    <text evidence="1">Belongs to the peptidase C56 family.</text>
</comment>
<proteinExistence type="inferred from homology"/>
<dbReference type="Proteomes" id="UP000187465">
    <property type="component" value="Unassembled WGS sequence"/>
</dbReference>
<evidence type="ECO:0000256" key="1">
    <source>
        <dbReference type="ARBA" id="ARBA00008542"/>
    </source>
</evidence>
<keyword evidence="2" id="KW-0378">Hydrolase</keyword>
<dbReference type="CDD" id="cd03134">
    <property type="entry name" value="GATase1_PfpI_like"/>
    <property type="match status" value="1"/>
</dbReference>
<dbReference type="PANTHER" id="PTHR42733:SF2">
    <property type="entry name" value="DJ-1_THIJ_PFPI FAMILY PROTEIN"/>
    <property type="match status" value="1"/>
</dbReference>
<dbReference type="InterPro" id="IPR029062">
    <property type="entry name" value="Class_I_gatase-like"/>
</dbReference>
<dbReference type="InterPro" id="IPR006286">
    <property type="entry name" value="C56_PfpI-like"/>
</dbReference>
<organism evidence="2 3">
    <name type="scientific">Paenibacillus odorifer</name>
    <dbReference type="NCBI Taxonomy" id="189426"/>
    <lineage>
        <taxon>Bacteria</taxon>
        <taxon>Bacillati</taxon>
        <taxon>Bacillota</taxon>
        <taxon>Bacilli</taxon>
        <taxon>Bacillales</taxon>
        <taxon>Paenibacillaceae</taxon>
        <taxon>Paenibacillus</taxon>
    </lineage>
</organism>
<dbReference type="Gene3D" id="3.40.50.880">
    <property type="match status" value="1"/>
</dbReference>
<dbReference type="PROSITE" id="PS51276">
    <property type="entry name" value="PEPTIDASE_C56_PFPI"/>
    <property type="match status" value="1"/>
</dbReference>
<dbReference type="SUPFAM" id="SSF52317">
    <property type="entry name" value="Class I glutamine amidotransferase-like"/>
    <property type="match status" value="1"/>
</dbReference>
<dbReference type="Pfam" id="PF01965">
    <property type="entry name" value="DJ-1_PfpI"/>
    <property type="match status" value="1"/>
</dbReference>
<name>A0A1R0X518_9BACL</name>
<dbReference type="PANTHER" id="PTHR42733">
    <property type="entry name" value="DJ-1 PROTEIN"/>
    <property type="match status" value="1"/>
</dbReference>
<dbReference type="GO" id="GO:0008233">
    <property type="term" value="F:peptidase activity"/>
    <property type="evidence" value="ECO:0007669"/>
    <property type="project" value="UniProtKB-KW"/>
</dbReference>
<protein>
    <submittedName>
        <fullName evidence="2">Protease</fullName>
    </submittedName>
</protein>
<dbReference type="RefSeq" id="WP_036677639.1">
    <property type="nucleotide sequence ID" value="NZ_JARLKA010000023.1"/>
</dbReference>
<dbReference type="InterPro" id="IPR002818">
    <property type="entry name" value="DJ-1/PfpI"/>
</dbReference>
<dbReference type="EMBL" id="MKQP01000031">
    <property type="protein sequence ID" value="OMD29209.1"/>
    <property type="molecule type" value="Genomic_DNA"/>
</dbReference>
<dbReference type="NCBIfam" id="TIGR01382">
    <property type="entry name" value="PfpI"/>
    <property type="match status" value="1"/>
</dbReference>
<gene>
    <name evidence="2" type="ORF">BJP51_23045</name>
</gene>
<accession>A0A1R0X518</accession>
<keyword evidence="2" id="KW-0645">Protease</keyword>
<comment type="caution">
    <text evidence="2">The sequence shown here is derived from an EMBL/GenBank/DDBJ whole genome shotgun (WGS) entry which is preliminary data.</text>
</comment>